<keyword evidence="3" id="KW-1185">Reference proteome</keyword>
<evidence type="ECO:0000256" key="1">
    <source>
        <dbReference type="SAM" id="MobiDB-lite"/>
    </source>
</evidence>
<dbReference type="RefSeq" id="XP_049122478.1">
    <property type="nucleotide sequence ID" value="XM_049266521.1"/>
</dbReference>
<dbReference type="GeneID" id="73321111"/>
<name>A0AA37L5T0_9PEZI</name>
<reference evidence="2 3" key="1">
    <citation type="submission" date="2022-03" db="EMBL/GenBank/DDBJ databases">
        <title>Genome data of Colletotrichum spp.</title>
        <authorList>
            <person name="Utami Y.D."/>
            <person name="Hiruma K."/>
        </authorList>
    </citation>
    <scope>NUCLEOTIDE SEQUENCE [LARGE SCALE GENOMIC DNA]</scope>
    <source>
        <strain evidence="2 3">MAFF 239500</strain>
    </source>
</reference>
<evidence type="ECO:0000313" key="2">
    <source>
        <dbReference type="EMBL" id="GKT40128.1"/>
    </source>
</evidence>
<gene>
    <name evidence="2" type="ORF">ColSpa_00309</name>
</gene>
<protein>
    <submittedName>
        <fullName evidence="2">Uncharacterized protein</fullName>
    </submittedName>
</protein>
<organism evidence="2 3">
    <name type="scientific">Colletotrichum spaethianum</name>
    <dbReference type="NCBI Taxonomy" id="700344"/>
    <lineage>
        <taxon>Eukaryota</taxon>
        <taxon>Fungi</taxon>
        <taxon>Dikarya</taxon>
        <taxon>Ascomycota</taxon>
        <taxon>Pezizomycotina</taxon>
        <taxon>Sordariomycetes</taxon>
        <taxon>Hypocreomycetidae</taxon>
        <taxon>Glomerellales</taxon>
        <taxon>Glomerellaceae</taxon>
        <taxon>Colletotrichum</taxon>
        <taxon>Colletotrichum spaethianum species complex</taxon>
    </lineage>
</organism>
<proteinExistence type="predicted"/>
<evidence type="ECO:0000313" key="3">
    <source>
        <dbReference type="Proteomes" id="UP001055115"/>
    </source>
</evidence>
<feature type="region of interest" description="Disordered" evidence="1">
    <location>
        <begin position="1"/>
        <end position="27"/>
    </location>
</feature>
<dbReference type="EMBL" id="BQXU01000001">
    <property type="protein sequence ID" value="GKT40128.1"/>
    <property type="molecule type" value="Genomic_DNA"/>
</dbReference>
<comment type="caution">
    <text evidence="2">The sequence shown here is derived from an EMBL/GenBank/DDBJ whole genome shotgun (WGS) entry which is preliminary data.</text>
</comment>
<accession>A0AA37L5T0</accession>
<feature type="compositionally biased region" description="Polar residues" evidence="1">
    <location>
        <begin position="17"/>
        <end position="27"/>
    </location>
</feature>
<sequence>MPPIYSEASGKFRMPPINSNKKGLTQSIHNPQAADDWQLRPKHFIVREGGAIVPLIPVDLLPTYLKIHGISRTMSIEDTAGMSNLGIFPQPEGHFQLYPFRRPMSYLAAR</sequence>
<dbReference type="Proteomes" id="UP001055115">
    <property type="component" value="Unassembled WGS sequence"/>
</dbReference>
<dbReference type="AlphaFoldDB" id="A0AA37L5T0"/>